<dbReference type="AlphaFoldDB" id="A0A9P6T656"/>
<sequence>MKQLDAGKWHAACDKELCQMWDMNVWEVVNLPKGAHLTDTNDVHSAMDFNHDSGEDGLATVRF</sequence>
<gene>
    <name evidence="1" type="ORF">CROQUDRAFT_100650</name>
</gene>
<comment type="caution">
    <text evidence="1">The sequence shown here is derived from an EMBL/GenBank/DDBJ whole genome shotgun (WGS) entry which is preliminary data.</text>
</comment>
<reference evidence="1" key="1">
    <citation type="submission" date="2013-11" db="EMBL/GenBank/DDBJ databases">
        <title>Genome sequence of the fusiform rust pathogen reveals effectors for host alternation and coevolution with pine.</title>
        <authorList>
            <consortium name="DOE Joint Genome Institute"/>
            <person name="Smith K."/>
            <person name="Pendleton A."/>
            <person name="Kubisiak T."/>
            <person name="Anderson C."/>
            <person name="Salamov A."/>
            <person name="Aerts A."/>
            <person name="Riley R."/>
            <person name="Clum A."/>
            <person name="Lindquist E."/>
            <person name="Ence D."/>
            <person name="Campbell M."/>
            <person name="Kronenberg Z."/>
            <person name="Feau N."/>
            <person name="Dhillon B."/>
            <person name="Hamelin R."/>
            <person name="Burleigh J."/>
            <person name="Smith J."/>
            <person name="Yandell M."/>
            <person name="Nelson C."/>
            <person name="Grigoriev I."/>
            <person name="Davis J."/>
        </authorList>
    </citation>
    <scope>NUCLEOTIDE SEQUENCE</scope>
    <source>
        <strain evidence="1">G11</strain>
    </source>
</reference>
<dbReference type="Proteomes" id="UP000886653">
    <property type="component" value="Unassembled WGS sequence"/>
</dbReference>
<evidence type="ECO:0000313" key="1">
    <source>
        <dbReference type="EMBL" id="KAG0140064.1"/>
    </source>
</evidence>
<protein>
    <submittedName>
        <fullName evidence="1">Uncharacterized protein</fullName>
    </submittedName>
</protein>
<accession>A0A9P6T656</accession>
<name>A0A9P6T656_9BASI</name>
<proteinExistence type="predicted"/>
<keyword evidence="2" id="KW-1185">Reference proteome</keyword>
<evidence type="ECO:0000313" key="2">
    <source>
        <dbReference type="Proteomes" id="UP000886653"/>
    </source>
</evidence>
<dbReference type="EMBL" id="MU167480">
    <property type="protein sequence ID" value="KAG0140064.1"/>
    <property type="molecule type" value="Genomic_DNA"/>
</dbReference>
<organism evidence="1 2">
    <name type="scientific">Cronartium quercuum f. sp. fusiforme G11</name>
    <dbReference type="NCBI Taxonomy" id="708437"/>
    <lineage>
        <taxon>Eukaryota</taxon>
        <taxon>Fungi</taxon>
        <taxon>Dikarya</taxon>
        <taxon>Basidiomycota</taxon>
        <taxon>Pucciniomycotina</taxon>
        <taxon>Pucciniomycetes</taxon>
        <taxon>Pucciniales</taxon>
        <taxon>Coleosporiaceae</taxon>
        <taxon>Cronartium</taxon>
    </lineage>
</organism>